<feature type="transmembrane region" description="Helical" evidence="1">
    <location>
        <begin position="60"/>
        <end position="84"/>
    </location>
</feature>
<feature type="transmembrane region" description="Helical" evidence="1">
    <location>
        <begin position="20"/>
        <end position="40"/>
    </location>
</feature>
<keyword evidence="1" id="KW-0812">Transmembrane</keyword>
<feature type="domain" description="DUF418" evidence="2">
    <location>
        <begin position="236"/>
        <end position="407"/>
    </location>
</feature>
<evidence type="ECO:0000313" key="4">
    <source>
        <dbReference type="EMBL" id="MDT0690044.1"/>
    </source>
</evidence>
<evidence type="ECO:0000259" key="3">
    <source>
        <dbReference type="Pfam" id="PF07786"/>
    </source>
</evidence>
<proteinExistence type="predicted"/>
<dbReference type="EMBL" id="JAVRHM010000009">
    <property type="protein sequence ID" value="MDT0690044.1"/>
    <property type="molecule type" value="Genomic_DNA"/>
</dbReference>
<keyword evidence="1" id="KW-0472">Membrane</keyword>
<keyword evidence="1" id="KW-1133">Transmembrane helix</keyword>
<keyword evidence="5" id="KW-1185">Reference proteome</keyword>
<feature type="domain" description="Heparan-alpha-glucosaminide N-acetyltransferase catalytic" evidence="3">
    <location>
        <begin position="13"/>
        <end position="165"/>
    </location>
</feature>
<dbReference type="PANTHER" id="PTHR30590">
    <property type="entry name" value="INNER MEMBRANE PROTEIN"/>
    <property type="match status" value="1"/>
</dbReference>
<sequence length="418" mass="47797">MTETKSISSPLKRITVLDALRGFALLGVVLIHMLQNFGIYSIPSDQSEPLFPALDEAIQWIGRNIIMGRFINIFAFLFGLSFFIQMDSAAKKGIDFRKRFVWRMFILLVIGVIAHSFYSLEILSVYAVFGLLMIPLYKIKNWVLVLLACLLLIGTPRIIQATISNSEYSEQVDVTAGNDPEQEENVAPEYIANPSFLNSAEYHYSERFQGKLNYQFGLIGRGYVTFALFLLGLVVGRIRFFESVDNNKKRNDFLLLGFTSGVLIVNWIQSILPEVNTRQLFNPEENYISQTLLTVQALDDIGLVLFSGALTMGFIIIYQTEIVGKYLDVLSPYGRMGLTNYLMQGLIGSFLFSMWAFGPTFSGWNPTKLFLLGIVIYVAQIIFSKFWLKHFLYGPLEWLWRSATYLKQQPFRKRKARK</sequence>
<organism evidence="4 5">
    <name type="scientific">Autumnicola patrickiae</name>
    <dbReference type="NCBI Taxonomy" id="3075591"/>
    <lineage>
        <taxon>Bacteria</taxon>
        <taxon>Pseudomonadati</taxon>
        <taxon>Bacteroidota</taxon>
        <taxon>Flavobacteriia</taxon>
        <taxon>Flavobacteriales</taxon>
        <taxon>Flavobacteriaceae</taxon>
        <taxon>Autumnicola</taxon>
    </lineage>
</organism>
<dbReference type="RefSeq" id="WP_311684155.1">
    <property type="nucleotide sequence ID" value="NZ_JAVRHM010000009.1"/>
</dbReference>
<dbReference type="Pfam" id="PF04235">
    <property type="entry name" value="DUF418"/>
    <property type="match status" value="1"/>
</dbReference>
<gene>
    <name evidence="4" type="ORF">RM549_09635</name>
</gene>
<dbReference type="InterPro" id="IPR007349">
    <property type="entry name" value="DUF418"/>
</dbReference>
<protein>
    <submittedName>
        <fullName evidence="4">DUF418 domain-containing protein</fullName>
    </submittedName>
</protein>
<reference evidence="4 5" key="1">
    <citation type="submission" date="2023-09" db="EMBL/GenBank/DDBJ databases">
        <authorList>
            <person name="Rey-Velasco X."/>
        </authorList>
    </citation>
    <scope>NUCLEOTIDE SEQUENCE [LARGE SCALE GENOMIC DNA]</scope>
    <source>
        <strain evidence="4 5">F188</strain>
    </source>
</reference>
<dbReference type="Proteomes" id="UP001261624">
    <property type="component" value="Unassembled WGS sequence"/>
</dbReference>
<evidence type="ECO:0000256" key="1">
    <source>
        <dbReference type="SAM" id="Phobius"/>
    </source>
</evidence>
<dbReference type="InterPro" id="IPR052529">
    <property type="entry name" value="Bact_Transport_Assoc"/>
</dbReference>
<feature type="transmembrane region" description="Helical" evidence="1">
    <location>
        <begin position="218"/>
        <end position="241"/>
    </location>
</feature>
<dbReference type="Pfam" id="PF07786">
    <property type="entry name" value="HGSNAT_cat"/>
    <property type="match status" value="1"/>
</dbReference>
<feature type="transmembrane region" description="Helical" evidence="1">
    <location>
        <begin position="253"/>
        <end position="272"/>
    </location>
</feature>
<feature type="transmembrane region" description="Helical" evidence="1">
    <location>
        <begin position="369"/>
        <end position="388"/>
    </location>
</feature>
<dbReference type="InterPro" id="IPR012429">
    <property type="entry name" value="HGSNAT_cat"/>
</dbReference>
<feature type="transmembrane region" description="Helical" evidence="1">
    <location>
        <begin position="293"/>
        <end position="318"/>
    </location>
</feature>
<evidence type="ECO:0000313" key="5">
    <source>
        <dbReference type="Proteomes" id="UP001261624"/>
    </source>
</evidence>
<feature type="transmembrane region" description="Helical" evidence="1">
    <location>
        <begin position="338"/>
        <end position="357"/>
    </location>
</feature>
<accession>A0ABU3E2X7</accession>
<comment type="caution">
    <text evidence="4">The sequence shown here is derived from an EMBL/GenBank/DDBJ whole genome shotgun (WGS) entry which is preliminary data.</text>
</comment>
<dbReference type="PANTHER" id="PTHR30590:SF2">
    <property type="entry name" value="INNER MEMBRANE PROTEIN"/>
    <property type="match status" value="1"/>
</dbReference>
<evidence type="ECO:0000259" key="2">
    <source>
        <dbReference type="Pfam" id="PF04235"/>
    </source>
</evidence>
<feature type="transmembrane region" description="Helical" evidence="1">
    <location>
        <begin position="105"/>
        <end position="129"/>
    </location>
</feature>
<name>A0ABU3E2X7_9FLAO</name>